<organism evidence="10 11">
    <name type="scientific">Neorhizobium galegae bv. orientalis str. HAMBI 540</name>
    <dbReference type="NCBI Taxonomy" id="1028800"/>
    <lineage>
        <taxon>Bacteria</taxon>
        <taxon>Pseudomonadati</taxon>
        <taxon>Pseudomonadota</taxon>
        <taxon>Alphaproteobacteria</taxon>
        <taxon>Hyphomicrobiales</taxon>
        <taxon>Rhizobiaceae</taxon>
        <taxon>Rhizobium/Agrobacterium group</taxon>
        <taxon>Neorhizobium</taxon>
    </lineage>
</organism>
<reference evidence="11" key="1">
    <citation type="journal article" date="2014" name="BMC Genomics">
        <title>Genome sequencing of two Neorhizobium galegae strains reveals a noeT gene responsible for the unusual acetylation of the nodulation factors.</title>
        <authorList>
            <person name="Osterman J."/>
            <person name="Marsh J."/>
            <person name="Laine P.K."/>
            <person name="Zeng Z."/>
            <person name="Alatalo E."/>
            <person name="Sullivan J.T."/>
            <person name="Young J.P."/>
            <person name="Thomas-Oates J."/>
            <person name="Paulin L."/>
            <person name="Lindstrom K."/>
        </authorList>
    </citation>
    <scope>NUCLEOTIDE SEQUENCE [LARGE SCALE GENOMIC DNA]</scope>
    <source>
        <strain evidence="11">HAMBI 540</strain>
    </source>
</reference>
<evidence type="ECO:0000313" key="10">
    <source>
        <dbReference type="EMBL" id="CDN51114.1"/>
    </source>
</evidence>
<keyword evidence="4 9" id="KW-0732">Signal</keyword>
<comment type="similarity">
    <text evidence="2">Belongs to the bacterial solute-binding protein 1 family.</text>
</comment>
<proteinExistence type="inferred from homology"/>
<comment type="subcellular location">
    <subcellularLocation>
        <location evidence="1">Periplasm</location>
    </subcellularLocation>
</comment>
<dbReference type="GeneID" id="24260804"/>
<dbReference type="PANTHER" id="PTHR43649:SF33">
    <property type="entry name" value="POLYGALACTURONAN_RHAMNOGALACTURONAN-BINDING PROTEIN YTCQ"/>
    <property type="match status" value="1"/>
</dbReference>
<dbReference type="KEGG" id="ngg:RG540_PA04360"/>
<dbReference type="Gene3D" id="3.40.190.10">
    <property type="entry name" value="Periplasmic binding protein-like II"/>
    <property type="match status" value="2"/>
</dbReference>
<dbReference type="InterPro" id="IPR006059">
    <property type="entry name" value="SBP"/>
</dbReference>
<dbReference type="InterPro" id="IPR050490">
    <property type="entry name" value="Bact_solute-bd_prot1"/>
</dbReference>
<dbReference type="HOGENOM" id="CLU_021021_2_0_5"/>
<accession>A0A068SZ13</accession>
<dbReference type="RefSeq" id="WP_041364458.1">
    <property type="nucleotide sequence ID" value="NZ_HG938354.1"/>
</dbReference>
<keyword evidence="6" id="KW-0472">Membrane</keyword>
<evidence type="ECO:0000256" key="7">
    <source>
        <dbReference type="ARBA" id="ARBA00023139"/>
    </source>
</evidence>
<dbReference type="PATRIC" id="fig|1028800.3.peg.5055"/>
<feature type="signal peptide" evidence="9">
    <location>
        <begin position="1"/>
        <end position="24"/>
    </location>
</feature>
<evidence type="ECO:0000256" key="2">
    <source>
        <dbReference type="ARBA" id="ARBA00008520"/>
    </source>
</evidence>
<keyword evidence="5" id="KW-0574">Periplasm</keyword>
<name>A0A068SZ13_NEOGA</name>
<keyword evidence="10" id="KW-0614">Plasmid</keyword>
<geneLocation type="plasmid" evidence="11">
    <name>II</name>
</geneLocation>
<feature type="chain" id="PRO_5001653430" evidence="9">
    <location>
        <begin position="25"/>
        <end position="522"/>
    </location>
</feature>
<dbReference type="GO" id="GO:0042597">
    <property type="term" value="C:periplasmic space"/>
    <property type="evidence" value="ECO:0007669"/>
    <property type="project" value="UniProtKB-SubCell"/>
</dbReference>
<dbReference type="OrthoDB" id="9787283at2"/>
<dbReference type="AlphaFoldDB" id="A0A068SZ13"/>
<evidence type="ECO:0000313" key="11">
    <source>
        <dbReference type="Proteomes" id="UP000028181"/>
    </source>
</evidence>
<sequence>MRHFRKSLALLATCALLQVGTAHAQDASTKIVANPLELTIHFHFRDKYVYTENWPVEKKAAEWTGIHVKNVASLATSNSRDAFNLLMASGNLPDIVGGDVTGGLKDDFIRYGMEGAFQPLDDLIAEHAPNLKKFFDEHPVVRQTISAPDGHIYFIPYVPEGEYSRAWFIRKDWLEKLGLKEPGNVDELYTVLKAFREKDPNGNGKKDEVPYFAREPIEAVRLINMWDARVSGSERYGDFMVENGKIVHPWTTPNYKTGISKVAQWFKEGLIDTEIFTRGARDREYMLGNNIGGMTHDWFASTSNYTEALKDSVPGINFAPMLPPKTVSGKRFEDSRRATVQPAGWAISYSNKHPVETIKYFDFWFSEKGRILSNWGIEGVNYDMKDGKPLYKDSVLHNPKPVNAQMWEIGAGVPRGYWASYPSEEQWTNKMALDGIAMYRKEPGLLQPEFTGVSMDAKERATYDKYWPSLLTYMTEMQQTWVLGAQDVAASWDVYQARLEQLGLSKVIKVMQTAYDRQYGKN</sequence>
<evidence type="ECO:0000256" key="3">
    <source>
        <dbReference type="ARBA" id="ARBA00022475"/>
    </source>
</evidence>
<evidence type="ECO:0000256" key="1">
    <source>
        <dbReference type="ARBA" id="ARBA00004418"/>
    </source>
</evidence>
<keyword evidence="11" id="KW-1185">Reference proteome</keyword>
<evidence type="ECO:0000256" key="5">
    <source>
        <dbReference type="ARBA" id="ARBA00022764"/>
    </source>
</evidence>
<dbReference type="PANTHER" id="PTHR43649">
    <property type="entry name" value="ARABINOSE-BINDING PROTEIN-RELATED"/>
    <property type="match status" value="1"/>
</dbReference>
<dbReference type="Pfam" id="PF01547">
    <property type="entry name" value="SBP_bac_1"/>
    <property type="match status" value="1"/>
</dbReference>
<dbReference type="Proteomes" id="UP000028181">
    <property type="component" value="Plasmid pHAMBI540a"/>
</dbReference>
<dbReference type="SUPFAM" id="SSF53850">
    <property type="entry name" value="Periplasmic binding protein-like II"/>
    <property type="match status" value="1"/>
</dbReference>
<keyword evidence="3" id="KW-1003">Cell membrane</keyword>
<keyword evidence="8" id="KW-0449">Lipoprotein</keyword>
<keyword evidence="7" id="KW-0564">Palmitate</keyword>
<dbReference type="eggNOG" id="COG1653">
    <property type="taxonomic scope" value="Bacteria"/>
</dbReference>
<evidence type="ECO:0000256" key="8">
    <source>
        <dbReference type="ARBA" id="ARBA00023288"/>
    </source>
</evidence>
<gene>
    <name evidence="10" type="ORF">RG540_PA04360</name>
</gene>
<evidence type="ECO:0000256" key="9">
    <source>
        <dbReference type="SAM" id="SignalP"/>
    </source>
</evidence>
<dbReference type="EMBL" id="HG938354">
    <property type="protein sequence ID" value="CDN51114.1"/>
    <property type="molecule type" value="Genomic_DNA"/>
</dbReference>
<protein>
    <submittedName>
        <fullName evidence="10">Bacterial extracellular solute-binding family protein</fullName>
    </submittedName>
</protein>
<evidence type="ECO:0000256" key="4">
    <source>
        <dbReference type="ARBA" id="ARBA00022729"/>
    </source>
</evidence>
<evidence type="ECO:0000256" key="6">
    <source>
        <dbReference type="ARBA" id="ARBA00023136"/>
    </source>
</evidence>